<evidence type="ECO:0000313" key="2">
    <source>
        <dbReference type="Proteomes" id="UP000092993"/>
    </source>
</evidence>
<protein>
    <submittedName>
        <fullName evidence="1">Uncharacterized protein</fullName>
    </submittedName>
</protein>
<evidence type="ECO:0000313" key="1">
    <source>
        <dbReference type="EMBL" id="OBZ79599.1"/>
    </source>
</evidence>
<dbReference type="AlphaFoldDB" id="A0A1C7MT38"/>
<gene>
    <name evidence="1" type="ORF">A0H81_00636</name>
</gene>
<proteinExistence type="predicted"/>
<keyword evidence="2" id="KW-1185">Reference proteome</keyword>
<comment type="caution">
    <text evidence="1">The sequence shown here is derived from an EMBL/GenBank/DDBJ whole genome shotgun (WGS) entry which is preliminary data.</text>
</comment>
<sequence length="124" mass="13712">MPQIPRNTSFLAICSAVSAPYHESYPSLFTTYHTVLVTPCSAGVSHQPSTWLLDDTAYPYIGVGQSITCMSNPDVRLTYFDATLLALRILESDFTEFYATIFLSDNLLPLVISMVPSKKPTCHS</sequence>
<accession>A0A1C7MT38</accession>
<name>A0A1C7MT38_GRIFR</name>
<dbReference type="Proteomes" id="UP000092993">
    <property type="component" value="Unassembled WGS sequence"/>
</dbReference>
<organism evidence="1 2">
    <name type="scientific">Grifola frondosa</name>
    <name type="common">Maitake</name>
    <name type="synonym">Polyporus frondosus</name>
    <dbReference type="NCBI Taxonomy" id="5627"/>
    <lineage>
        <taxon>Eukaryota</taxon>
        <taxon>Fungi</taxon>
        <taxon>Dikarya</taxon>
        <taxon>Basidiomycota</taxon>
        <taxon>Agaricomycotina</taxon>
        <taxon>Agaricomycetes</taxon>
        <taxon>Polyporales</taxon>
        <taxon>Grifolaceae</taxon>
        <taxon>Grifola</taxon>
    </lineage>
</organism>
<reference evidence="1 2" key="1">
    <citation type="submission" date="2016-03" db="EMBL/GenBank/DDBJ databases">
        <title>Whole genome sequencing of Grifola frondosa 9006-11.</title>
        <authorList>
            <person name="Min B."/>
            <person name="Park H."/>
            <person name="Kim J.-G."/>
            <person name="Cho H."/>
            <person name="Oh Y.-L."/>
            <person name="Kong W.-S."/>
            <person name="Choi I.-G."/>
        </authorList>
    </citation>
    <scope>NUCLEOTIDE SEQUENCE [LARGE SCALE GENOMIC DNA]</scope>
    <source>
        <strain evidence="1 2">9006-11</strain>
    </source>
</reference>
<dbReference type="EMBL" id="LUGG01000001">
    <property type="protein sequence ID" value="OBZ79599.1"/>
    <property type="molecule type" value="Genomic_DNA"/>
</dbReference>